<dbReference type="GO" id="GO:0005634">
    <property type="term" value="C:nucleus"/>
    <property type="evidence" value="ECO:0007669"/>
    <property type="project" value="TreeGrafter"/>
</dbReference>
<dbReference type="InterPro" id="IPR013087">
    <property type="entry name" value="Znf_C2H2_type"/>
</dbReference>
<organism evidence="7 8">
    <name type="scientific">Acanthoscelides obtectus</name>
    <name type="common">Bean weevil</name>
    <name type="synonym">Bruchus obtectus</name>
    <dbReference type="NCBI Taxonomy" id="200917"/>
    <lineage>
        <taxon>Eukaryota</taxon>
        <taxon>Metazoa</taxon>
        <taxon>Ecdysozoa</taxon>
        <taxon>Arthropoda</taxon>
        <taxon>Hexapoda</taxon>
        <taxon>Insecta</taxon>
        <taxon>Pterygota</taxon>
        <taxon>Neoptera</taxon>
        <taxon>Endopterygota</taxon>
        <taxon>Coleoptera</taxon>
        <taxon>Polyphaga</taxon>
        <taxon>Cucujiformia</taxon>
        <taxon>Chrysomeloidea</taxon>
        <taxon>Chrysomelidae</taxon>
        <taxon>Bruchinae</taxon>
        <taxon>Bruchini</taxon>
        <taxon>Acanthoscelides</taxon>
    </lineage>
</organism>
<reference evidence="7" key="1">
    <citation type="submission" date="2022-03" db="EMBL/GenBank/DDBJ databases">
        <authorList>
            <person name="Sayadi A."/>
        </authorList>
    </citation>
    <scope>NUCLEOTIDE SEQUENCE</scope>
</reference>
<dbReference type="PANTHER" id="PTHR24403">
    <property type="entry name" value="ZINC FINGER PROTEIN"/>
    <property type="match status" value="1"/>
</dbReference>
<evidence type="ECO:0000256" key="2">
    <source>
        <dbReference type="ARBA" id="ARBA00022737"/>
    </source>
</evidence>
<keyword evidence="8" id="KW-1185">Reference proteome</keyword>
<dbReference type="EMBL" id="CAKOFQ010006663">
    <property type="protein sequence ID" value="CAH1955923.1"/>
    <property type="molecule type" value="Genomic_DNA"/>
</dbReference>
<feature type="domain" description="C2H2-type" evidence="6">
    <location>
        <begin position="106"/>
        <end position="128"/>
    </location>
</feature>
<dbReference type="Pfam" id="PF13909">
    <property type="entry name" value="zf-H2C2_5"/>
    <property type="match status" value="1"/>
</dbReference>
<name>A0A9P0NWS6_ACAOB</name>
<sequence length="249" mass="29195">MFCDRNMSPSKNSGELNDENISQTTMFANQEESKEDVKIKEEVCSDVEEICEEIFICNYCYYETTSADCFRWHECSHIKNTVPGEGQSSETIPDKDLSGEPIPLKFCCPQCTYKSKWKGNVKTHLLIHKSPLDVKMFECFFCPYQTKLKGNLKNHSQRRHKFLNMEMFPSCGFSLESNARISEELQDLQSYECSKCEYQTNWKSNLKIHSLIHYEPQCSELFRCFICPYQTKLRENLKSHLIKHRAALR</sequence>
<dbReference type="AlphaFoldDB" id="A0A9P0NWS6"/>
<comment type="caution">
    <text evidence="7">The sequence shown here is derived from an EMBL/GenBank/DDBJ whole genome shotgun (WGS) entry which is preliminary data.</text>
</comment>
<evidence type="ECO:0000313" key="7">
    <source>
        <dbReference type="EMBL" id="CAH1955923.1"/>
    </source>
</evidence>
<gene>
    <name evidence="7" type="ORF">ACAOBT_LOCUS1329</name>
</gene>
<feature type="compositionally biased region" description="Polar residues" evidence="5">
    <location>
        <begin position="7"/>
        <end position="21"/>
    </location>
</feature>
<feature type="region of interest" description="Disordered" evidence="5">
    <location>
        <begin position="1"/>
        <end position="21"/>
    </location>
</feature>
<evidence type="ECO:0000259" key="6">
    <source>
        <dbReference type="SMART" id="SM00355"/>
    </source>
</evidence>
<keyword evidence="2" id="KW-0677">Repeat</keyword>
<keyword evidence="3" id="KW-0863">Zinc-finger</keyword>
<dbReference type="Gene3D" id="3.30.160.60">
    <property type="entry name" value="Classic Zinc Finger"/>
    <property type="match status" value="2"/>
</dbReference>
<protein>
    <recommendedName>
        <fullName evidence="6">C2H2-type domain-containing protein</fullName>
    </recommendedName>
</protein>
<feature type="domain" description="C2H2-type" evidence="6">
    <location>
        <begin position="222"/>
        <end position="244"/>
    </location>
</feature>
<evidence type="ECO:0000256" key="3">
    <source>
        <dbReference type="ARBA" id="ARBA00022771"/>
    </source>
</evidence>
<dbReference type="SMART" id="SM00355">
    <property type="entry name" value="ZnF_C2H2"/>
    <property type="match status" value="5"/>
</dbReference>
<dbReference type="SUPFAM" id="SSF57667">
    <property type="entry name" value="beta-beta-alpha zinc fingers"/>
    <property type="match status" value="2"/>
</dbReference>
<keyword evidence="1" id="KW-0479">Metal-binding</keyword>
<dbReference type="GO" id="GO:0045944">
    <property type="term" value="P:positive regulation of transcription by RNA polymerase II"/>
    <property type="evidence" value="ECO:0007669"/>
    <property type="project" value="TreeGrafter"/>
</dbReference>
<evidence type="ECO:0000256" key="4">
    <source>
        <dbReference type="ARBA" id="ARBA00022833"/>
    </source>
</evidence>
<evidence type="ECO:0000313" key="8">
    <source>
        <dbReference type="Proteomes" id="UP001152888"/>
    </source>
</evidence>
<evidence type="ECO:0000256" key="5">
    <source>
        <dbReference type="SAM" id="MobiDB-lite"/>
    </source>
</evidence>
<feature type="domain" description="C2H2-type" evidence="6">
    <location>
        <begin position="55"/>
        <end position="77"/>
    </location>
</feature>
<dbReference type="InterPro" id="IPR036236">
    <property type="entry name" value="Znf_C2H2_sf"/>
</dbReference>
<dbReference type="GO" id="GO:0008270">
    <property type="term" value="F:zinc ion binding"/>
    <property type="evidence" value="ECO:0007669"/>
    <property type="project" value="UniProtKB-KW"/>
</dbReference>
<proteinExistence type="predicted"/>
<dbReference type="Proteomes" id="UP001152888">
    <property type="component" value="Unassembled WGS sequence"/>
</dbReference>
<dbReference type="OrthoDB" id="7973081at2759"/>
<keyword evidence="4" id="KW-0862">Zinc</keyword>
<evidence type="ECO:0000256" key="1">
    <source>
        <dbReference type="ARBA" id="ARBA00022723"/>
    </source>
</evidence>
<feature type="domain" description="C2H2-type" evidence="6">
    <location>
        <begin position="191"/>
        <end position="213"/>
    </location>
</feature>
<dbReference type="InterPro" id="IPR050688">
    <property type="entry name" value="Zinc_finger/UBP_domain"/>
</dbReference>
<dbReference type="PANTHER" id="PTHR24403:SF67">
    <property type="entry name" value="FI01116P-RELATED"/>
    <property type="match status" value="1"/>
</dbReference>
<feature type="domain" description="C2H2-type" evidence="6">
    <location>
        <begin position="137"/>
        <end position="160"/>
    </location>
</feature>
<accession>A0A9P0NWS6</accession>